<dbReference type="EMBL" id="KN825163">
    <property type="protein sequence ID" value="KIK93705.1"/>
    <property type="molecule type" value="Genomic_DNA"/>
</dbReference>
<evidence type="ECO:0000313" key="2">
    <source>
        <dbReference type="Proteomes" id="UP000054538"/>
    </source>
</evidence>
<evidence type="ECO:0000313" key="1">
    <source>
        <dbReference type="EMBL" id="KIK93705.1"/>
    </source>
</evidence>
<reference evidence="1 2" key="1">
    <citation type="submission" date="2014-04" db="EMBL/GenBank/DDBJ databases">
        <authorList>
            <consortium name="DOE Joint Genome Institute"/>
            <person name="Kuo A."/>
            <person name="Kohler A."/>
            <person name="Jargeat P."/>
            <person name="Nagy L.G."/>
            <person name="Floudas D."/>
            <person name="Copeland A."/>
            <person name="Barry K.W."/>
            <person name="Cichocki N."/>
            <person name="Veneault-Fourrey C."/>
            <person name="LaButti K."/>
            <person name="Lindquist E.A."/>
            <person name="Lipzen A."/>
            <person name="Lundell T."/>
            <person name="Morin E."/>
            <person name="Murat C."/>
            <person name="Sun H."/>
            <person name="Tunlid A."/>
            <person name="Henrissat B."/>
            <person name="Grigoriev I.V."/>
            <person name="Hibbett D.S."/>
            <person name="Martin F."/>
            <person name="Nordberg H.P."/>
            <person name="Cantor M.N."/>
            <person name="Hua S.X."/>
        </authorList>
    </citation>
    <scope>NUCLEOTIDE SEQUENCE [LARGE SCALE GENOMIC DNA]</scope>
    <source>
        <strain evidence="1 2">Ve08.2h10</strain>
    </source>
</reference>
<feature type="non-terminal residue" evidence="1">
    <location>
        <position position="66"/>
    </location>
</feature>
<reference evidence="2" key="2">
    <citation type="submission" date="2015-01" db="EMBL/GenBank/DDBJ databases">
        <title>Evolutionary Origins and Diversification of the Mycorrhizal Mutualists.</title>
        <authorList>
            <consortium name="DOE Joint Genome Institute"/>
            <consortium name="Mycorrhizal Genomics Consortium"/>
            <person name="Kohler A."/>
            <person name="Kuo A."/>
            <person name="Nagy L.G."/>
            <person name="Floudas D."/>
            <person name="Copeland A."/>
            <person name="Barry K.W."/>
            <person name="Cichocki N."/>
            <person name="Veneault-Fourrey C."/>
            <person name="LaButti K."/>
            <person name="Lindquist E.A."/>
            <person name="Lipzen A."/>
            <person name="Lundell T."/>
            <person name="Morin E."/>
            <person name="Murat C."/>
            <person name="Riley R."/>
            <person name="Ohm R."/>
            <person name="Sun H."/>
            <person name="Tunlid A."/>
            <person name="Henrissat B."/>
            <person name="Grigoriev I.V."/>
            <person name="Hibbett D.S."/>
            <person name="Martin F."/>
        </authorList>
    </citation>
    <scope>NUCLEOTIDE SEQUENCE [LARGE SCALE GENOMIC DNA]</scope>
    <source>
        <strain evidence="2">Ve08.2h10</strain>
    </source>
</reference>
<organism evidence="1 2">
    <name type="scientific">Paxillus rubicundulus Ve08.2h10</name>
    <dbReference type="NCBI Taxonomy" id="930991"/>
    <lineage>
        <taxon>Eukaryota</taxon>
        <taxon>Fungi</taxon>
        <taxon>Dikarya</taxon>
        <taxon>Basidiomycota</taxon>
        <taxon>Agaricomycotina</taxon>
        <taxon>Agaricomycetes</taxon>
        <taxon>Agaricomycetidae</taxon>
        <taxon>Boletales</taxon>
        <taxon>Paxilineae</taxon>
        <taxon>Paxillaceae</taxon>
        <taxon>Paxillus</taxon>
    </lineage>
</organism>
<dbReference type="Proteomes" id="UP000054538">
    <property type="component" value="Unassembled WGS sequence"/>
</dbReference>
<sequence>MWSGSLSITFKNNKQVIVLHEVPCGGKEMPQSNQASNAFDNRSTSPLIRCVAFEPPLCGIYLRSLP</sequence>
<proteinExistence type="predicted"/>
<protein>
    <submittedName>
        <fullName evidence="1">Unplaced genomic scaffold scaffold_341, whole genome shotgun sequence</fullName>
    </submittedName>
</protein>
<dbReference type="InParanoid" id="A0A0D0E745"/>
<keyword evidence="2" id="KW-1185">Reference proteome</keyword>
<accession>A0A0D0E745</accession>
<dbReference type="HOGENOM" id="CLU_2838197_0_0_1"/>
<dbReference type="AlphaFoldDB" id="A0A0D0E745"/>
<name>A0A0D0E745_9AGAM</name>
<gene>
    <name evidence="1" type="ORF">PAXRUDRAFT_828689</name>
</gene>